<accession>A0AAD2GQD8</accession>
<organism evidence="9 10">
    <name type="scientific">Mycena citricolor</name>
    <dbReference type="NCBI Taxonomy" id="2018698"/>
    <lineage>
        <taxon>Eukaryota</taxon>
        <taxon>Fungi</taxon>
        <taxon>Dikarya</taxon>
        <taxon>Basidiomycota</taxon>
        <taxon>Agaricomycotina</taxon>
        <taxon>Agaricomycetes</taxon>
        <taxon>Agaricomycetidae</taxon>
        <taxon>Agaricales</taxon>
        <taxon>Marasmiineae</taxon>
        <taxon>Mycenaceae</taxon>
        <taxon>Mycena</taxon>
    </lineage>
</organism>
<evidence type="ECO:0000256" key="1">
    <source>
        <dbReference type="ARBA" id="ARBA00004141"/>
    </source>
</evidence>
<evidence type="ECO:0000256" key="4">
    <source>
        <dbReference type="ARBA" id="ARBA00023136"/>
    </source>
</evidence>
<dbReference type="EMBL" id="CAVNYO010000005">
    <property type="protein sequence ID" value="CAK5261989.1"/>
    <property type="molecule type" value="Genomic_DNA"/>
</dbReference>
<evidence type="ECO:0000313" key="9">
    <source>
        <dbReference type="EMBL" id="CAK5261989.1"/>
    </source>
</evidence>
<reference evidence="9" key="1">
    <citation type="submission" date="2023-11" db="EMBL/GenBank/DDBJ databases">
        <authorList>
            <person name="De Vega J J."/>
            <person name="De Vega J J."/>
        </authorList>
    </citation>
    <scope>NUCLEOTIDE SEQUENCE</scope>
</reference>
<feature type="domain" description="Sugar phosphate transporter" evidence="8">
    <location>
        <begin position="88"/>
        <end position="387"/>
    </location>
</feature>
<feature type="transmembrane region" description="Helical" evidence="7">
    <location>
        <begin position="242"/>
        <end position="261"/>
    </location>
</feature>
<feature type="transmembrane region" description="Helical" evidence="7">
    <location>
        <begin position="273"/>
        <end position="293"/>
    </location>
</feature>
<name>A0AAD2GQD8_9AGAR</name>
<comment type="caution">
    <text evidence="9">The sequence shown here is derived from an EMBL/GenBank/DDBJ whole genome shotgun (WGS) entry which is preliminary data.</text>
</comment>
<proteinExistence type="predicted"/>
<keyword evidence="4 7" id="KW-0472">Membrane</keyword>
<feature type="transmembrane region" description="Helical" evidence="7">
    <location>
        <begin position="209"/>
        <end position="230"/>
    </location>
</feature>
<evidence type="ECO:0000313" key="10">
    <source>
        <dbReference type="Proteomes" id="UP001295794"/>
    </source>
</evidence>
<dbReference type="InterPro" id="IPR008733">
    <property type="entry name" value="PEX11"/>
</dbReference>
<evidence type="ECO:0000256" key="6">
    <source>
        <dbReference type="ARBA" id="ARBA00046271"/>
    </source>
</evidence>
<feature type="transmembrane region" description="Helical" evidence="7">
    <location>
        <begin position="313"/>
        <end position="336"/>
    </location>
</feature>
<feature type="transmembrane region" description="Helical" evidence="7">
    <location>
        <begin position="157"/>
        <end position="178"/>
    </location>
</feature>
<dbReference type="Proteomes" id="UP001295794">
    <property type="component" value="Unassembled WGS sequence"/>
</dbReference>
<dbReference type="GO" id="GO:0005778">
    <property type="term" value="C:peroxisomal membrane"/>
    <property type="evidence" value="ECO:0007669"/>
    <property type="project" value="UniProtKB-SubCell"/>
</dbReference>
<dbReference type="InterPro" id="IPR004853">
    <property type="entry name" value="Sugar_P_trans_dom"/>
</dbReference>
<keyword evidence="2 7" id="KW-0812">Transmembrane</keyword>
<evidence type="ECO:0000256" key="5">
    <source>
        <dbReference type="ARBA" id="ARBA00023140"/>
    </source>
</evidence>
<keyword evidence="5" id="KW-0576">Peroxisome</keyword>
<feature type="transmembrane region" description="Helical" evidence="7">
    <location>
        <begin position="184"/>
        <end position="202"/>
    </location>
</feature>
<keyword evidence="3 7" id="KW-1133">Transmembrane helix</keyword>
<dbReference type="Pfam" id="PF05648">
    <property type="entry name" value="PEX11"/>
    <property type="match status" value="1"/>
</dbReference>
<evidence type="ECO:0000259" key="8">
    <source>
        <dbReference type="Pfam" id="PF03151"/>
    </source>
</evidence>
<sequence>MIDLEYSSVIILYASVHSRYRHDAMTGNRTFPDWIDRGKPRTRLLRTSASRNVSDSLRSPKLVLFRSAMAITHFEEPRPSQVKVAGAVTFYIVAALVMVLVNKAVLNKTPDLPFTFLFIQLVIAVLLLRFIALISRTGLFSREVELPTLDRTTATKLLPFLVVGFIGLVFNTLCLANVDASFFQIARGLLLPFTILVASLCTKTMPKPVVLCAAGIVSLGFFIGVAPSFLPGSTSGVAREPIKALVYGVISCMVLSVHAVLSKVATSNVNSSALAISYWGNLLMSVMVAPLVVLNGELGKLHTRWISPEQDWLITFVVGSAVTGVFGFMLGIASVVSIKVTSPISHMFSAAAKSVIQIVLGVFFFGDVMNIYRFTAISLITGGTIFYTWIQSHPPPSPSRAVGDVEKQSEEMRPLVKHHEEDELEEVSTPTDMLAESENVKASDLKITLFSATMSYEKSTNTSRLGRAPGLDDFVLGFVGASTPPSQTLDHTLRFLSTWSGTDKLMMSTQYAARLIAPALVYRALLQFNAKKRAQPASLTSEGLLKFAGQISIARRIMGFWGLLGILKGLSSLERSPPASRLALNLARLQGLSMIVFYPLEYISFFSAPFAPVLRISPSLAGKAGLWSVRAWGVYVLLKIVEQLHQWRELSNQQEQISLGDDEKAQAARVVNKQKRYVLAHHLLANVSRLPVILHWSVVGGVYSNELLTSALSLISGLAAFRGGWEGSRIPAPMK</sequence>
<dbReference type="Pfam" id="PF03151">
    <property type="entry name" value="TPT"/>
    <property type="match status" value="1"/>
</dbReference>
<keyword evidence="10" id="KW-1185">Reference proteome</keyword>
<evidence type="ECO:0000256" key="2">
    <source>
        <dbReference type="ARBA" id="ARBA00022692"/>
    </source>
</evidence>
<dbReference type="InterPro" id="IPR050186">
    <property type="entry name" value="TPT_transporter"/>
</dbReference>
<gene>
    <name evidence="9" type="ORF">MYCIT1_LOCUS358</name>
</gene>
<evidence type="ECO:0000256" key="3">
    <source>
        <dbReference type="ARBA" id="ARBA00022989"/>
    </source>
</evidence>
<protein>
    <recommendedName>
        <fullName evidence="8">Sugar phosphate transporter domain-containing protein</fullName>
    </recommendedName>
</protein>
<comment type="subcellular location">
    <subcellularLocation>
        <location evidence="1">Membrane</location>
        <topology evidence="1">Multi-pass membrane protein</topology>
    </subcellularLocation>
    <subcellularLocation>
        <location evidence="6">Peroxisome membrane</location>
    </subcellularLocation>
</comment>
<evidence type="ECO:0000256" key="7">
    <source>
        <dbReference type="SAM" id="Phobius"/>
    </source>
</evidence>
<dbReference type="GO" id="GO:0016559">
    <property type="term" value="P:peroxisome fission"/>
    <property type="evidence" value="ECO:0007669"/>
    <property type="project" value="InterPro"/>
</dbReference>
<feature type="transmembrane region" description="Helical" evidence="7">
    <location>
        <begin position="84"/>
        <end position="102"/>
    </location>
</feature>
<dbReference type="PANTHER" id="PTHR11132">
    <property type="entry name" value="SOLUTE CARRIER FAMILY 35"/>
    <property type="match status" value="1"/>
</dbReference>
<feature type="transmembrane region" description="Helical" evidence="7">
    <location>
        <begin position="114"/>
        <end position="136"/>
    </location>
</feature>
<dbReference type="AlphaFoldDB" id="A0AAD2GQD8"/>